<sequence length="208" mass="22374">MGLGGDRIAVATKVIGSVHYIRGKGESTILKKGHIFESGDILKTDKDSFAALIFIDDKSALKVKENTEIIISGKRSAKAIAKEINLDGGIIRAQVNKQLRGDFIIRTSVSVASVKGTDFWLISDKNTGDSIIGIEGVVMLMNQKSGETLNITSGITGFSTQDGAIQSFKTDPKTIPNDPTAGEGDDKILEIEFKDASGKRKTLIIKYN</sequence>
<accession>S4WBK6</accession>
<dbReference type="Gene3D" id="2.60.120.1440">
    <property type="match status" value="1"/>
</dbReference>
<dbReference type="InterPro" id="IPR006860">
    <property type="entry name" value="FecR"/>
</dbReference>
<organism evidence="2">
    <name type="scientific">uncultured bacterium 413004-H17</name>
    <dbReference type="NCBI Taxonomy" id="1343843"/>
    <lineage>
        <taxon>Bacteria</taxon>
        <taxon>environmental samples</taxon>
    </lineage>
</organism>
<dbReference type="PANTHER" id="PTHR38731">
    <property type="entry name" value="LIPL45-RELATED LIPOPROTEIN-RELATED"/>
    <property type="match status" value="1"/>
</dbReference>
<evidence type="ECO:0000259" key="1">
    <source>
        <dbReference type="Pfam" id="PF04773"/>
    </source>
</evidence>
<dbReference type="PANTHER" id="PTHR38731:SF1">
    <property type="entry name" value="FECR PROTEIN DOMAIN-CONTAINING PROTEIN"/>
    <property type="match status" value="1"/>
</dbReference>
<dbReference type="EMBL" id="KF170425">
    <property type="protein sequence ID" value="AGO88118.1"/>
    <property type="molecule type" value="Genomic_DNA"/>
</dbReference>
<evidence type="ECO:0000313" key="2">
    <source>
        <dbReference type="EMBL" id="AGO88118.1"/>
    </source>
</evidence>
<name>S4WBK6_9BACT</name>
<dbReference type="Pfam" id="PF04773">
    <property type="entry name" value="FecR"/>
    <property type="match status" value="1"/>
</dbReference>
<proteinExistence type="predicted"/>
<dbReference type="AlphaFoldDB" id="S4WBK6"/>
<protein>
    <recommendedName>
        <fullName evidence="1">FecR protein domain-containing protein</fullName>
    </recommendedName>
</protein>
<reference evidence="2" key="1">
    <citation type="journal article" date="2014" name="ISME J.">
        <title>Genomic properties of Marine Group A bacteria indicate a role in the marine sulfur cycle.</title>
        <authorList>
            <person name="Wright J.J."/>
            <person name="Mewis K."/>
            <person name="Hanson N.W."/>
            <person name="Konwar K.M."/>
            <person name="Maas K.R."/>
            <person name="Hallam S.J."/>
        </authorList>
    </citation>
    <scope>NUCLEOTIDE SEQUENCE</scope>
</reference>
<feature type="domain" description="FecR protein" evidence="1">
    <location>
        <begin position="42"/>
        <end position="125"/>
    </location>
</feature>